<comment type="caution">
    <text evidence="2">The sequence shown here is derived from an EMBL/GenBank/DDBJ whole genome shotgun (WGS) entry which is preliminary data.</text>
</comment>
<keyword evidence="3" id="KW-1185">Reference proteome</keyword>
<evidence type="ECO:0000313" key="3">
    <source>
        <dbReference type="Proteomes" id="UP000225379"/>
    </source>
</evidence>
<reference evidence="3" key="1">
    <citation type="submission" date="2017-10" db="EMBL/GenBank/DDBJ databases">
        <authorList>
            <person name="Kravchenko I.K."/>
            <person name="Grouzdev D.S."/>
        </authorList>
    </citation>
    <scope>NUCLEOTIDE SEQUENCE [LARGE SCALE GENOMIC DNA]</scope>
    <source>
        <strain evidence="3">B2</strain>
    </source>
</reference>
<gene>
    <name evidence="2" type="ORF">CRT60_33485</name>
</gene>
<name>A0A2B8B7H1_9PROT</name>
<dbReference type="AlphaFoldDB" id="A0A2B8B7H1"/>
<dbReference type="EMBL" id="PDKW01000043">
    <property type="protein sequence ID" value="PGH54666.1"/>
    <property type="molecule type" value="Genomic_DNA"/>
</dbReference>
<protein>
    <submittedName>
        <fullName evidence="2">Uncharacterized protein</fullName>
    </submittedName>
</protein>
<dbReference type="Proteomes" id="UP000225379">
    <property type="component" value="Unassembled WGS sequence"/>
</dbReference>
<evidence type="ECO:0000256" key="1">
    <source>
        <dbReference type="SAM" id="MobiDB-lite"/>
    </source>
</evidence>
<evidence type="ECO:0000313" key="2">
    <source>
        <dbReference type="EMBL" id="PGH54666.1"/>
    </source>
</evidence>
<feature type="region of interest" description="Disordered" evidence="1">
    <location>
        <begin position="60"/>
        <end position="79"/>
    </location>
</feature>
<sequence length="79" mass="8583">MEFPIMSLFAAWTGTVLGAARLEPPAIPTPAVPEPRRFRFAYNPLPSGVPALGYRLTAEHAPSSVRSPLATPGRQRLEK</sequence>
<organism evidence="2 3">
    <name type="scientific">Azospirillum palustre</name>
    <dbReference type="NCBI Taxonomy" id="2044885"/>
    <lineage>
        <taxon>Bacteria</taxon>
        <taxon>Pseudomonadati</taxon>
        <taxon>Pseudomonadota</taxon>
        <taxon>Alphaproteobacteria</taxon>
        <taxon>Rhodospirillales</taxon>
        <taxon>Azospirillaceae</taxon>
        <taxon>Azospirillum</taxon>
    </lineage>
</organism>
<accession>A0A2B8B7H1</accession>
<proteinExistence type="predicted"/>